<proteinExistence type="predicted"/>
<dbReference type="EMBL" id="JACSQZ010000012">
    <property type="protein sequence ID" value="MBD7914566.1"/>
    <property type="molecule type" value="Genomic_DNA"/>
</dbReference>
<comment type="caution">
    <text evidence="2">The sequence shown here is derived from an EMBL/GenBank/DDBJ whole genome shotgun (WGS) entry which is preliminary data.</text>
</comment>
<dbReference type="Proteomes" id="UP000640335">
    <property type="component" value="Unassembled WGS sequence"/>
</dbReference>
<evidence type="ECO:0008006" key="4">
    <source>
        <dbReference type="Google" id="ProtNLM"/>
    </source>
</evidence>
<dbReference type="RefSeq" id="WP_191749289.1">
    <property type="nucleotide sequence ID" value="NZ_JACSQZ010000012.1"/>
</dbReference>
<accession>A0ABR8Q2B2</accession>
<protein>
    <recommendedName>
        <fullName evidence="4">Phage protein</fullName>
    </recommendedName>
</protein>
<sequence>MQKIFINKETNMVEQILKIESENELPDNYFPTCYAALDIENNINGYNLRYDLETKEFEVVDGIPAKDEIIIEKVPGIEDYNDLKKENEELKNRLDKLENLITRSISEVKIDGK</sequence>
<keyword evidence="1" id="KW-0175">Coiled coil</keyword>
<evidence type="ECO:0000313" key="3">
    <source>
        <dbReference type="Proteomes" id="UP000640335"/>
    </source>
</evidence>
<reference evidence="2 3" key="1">
    <citation type="submission" date="2020-08" db="EMBL/GenBank/DDBJ databases">
        <title>A Genomic Blueprint of the Chicken Gut Microbiome.</title>
        <authorList>
            <person name="Gilroy R."/>
            <person name="Ravi A."/>
            <person name="Getino M."/>
            <person name="Pursley I."/>
            <person name="Horton D.L."/>
            <person name="Alikhan N.-F."/>
            <person name="Baker D."/>
            <person name="Gharbi K."/>
            <person name="Hall N."/>
            <person name="Watson M."/>
            <person name="Adriaenssens E.M."/>
            <person name="Foster-Nyarko E."/>
            <person name="Jarju S."/>
            <person name="Secka A."/>
            <person name="Antonio M."/>
            <person name="Oren A."/>
            <person name="Chaudhuri R."/>
            <person name="La Ragione R.M."/>
            <person name="Hildebrand F."/>
            <person name="Pallen M.J."/>
        </authorList>
    </citation>
    <scope>NUCLEOTIDE SEQUENCE [LARGE SCALE GENOMIC DNA]</scope>
    <source>
        <strain evidence="2 3">Sa3CUN1</strain>
    </source>
</reference>
<evidence type="ECO:0000313" key="2">
    <source>
        <dbReference type="EMBL" id="MBD7914566.1"/>
    </source>
</evidence>
<organism evidence="2 3">
    <name type="scientific">Clostridium gallinarum</name>
    <dbReference type="NCBI Taxonomy" id="2762246"/>
    <lineage>
        <taxon>Bacteria</taxon>
        <taxon>Bacillati</taxon>
        <taxon>Bacillota</taxon>
        <taxon>Clostridia</taxon>
        <taxon>Eubacteriales</taxon>
        <taxon>Clostridiaceae</taxon>
        <taxon>Clostridium</taxon>
    </lineage>
</organism>
<keyword evidence="3" id="KW-1185">Reference proteome</keyword>
<gene>
    <name evidence="2" type="ORF">H9660_05360</name>
</gene>
<feature type="coiled-coil region" evidence="1">
    <location>
        <begin position="77"/>
        <end position="107"/>
    </location>
</feature>
<name>A0ABR8Q2B2_9CLOT</name>
<evidence type="ECO:0000256" key="1">
    <source>
        <dbReference type="SAM" id="Coils"/>
    </source>
</evidence>